<gene>
    <name evidence="2" type="ORF">RM717_06555</name>
</gene>
<dbReference type="RefSeq" id="WP_311596972.1">
    <property type="nucleotide sequence ID" value="NZ_JAVRFG010000006.1"/>
</dbReference>
<feature type="region of interest" description="Disordered" evidence="1">
    <location>
        <begin position="1"/>
        <end position="65"/>
    </location>
</feature>
<keyword evidence="3" id="KW-1185">Reference proteome</keyword>
<sequence length="65" mass="6582">MNRSPSRRPVAAAPSVAASRAARTPAPAAHARSRPPATGRRRTPSSPLSTAGGAPAPVRRPLAHA</sequence>
<comment type="caution">
    <text evidence="2">The sequence shown here is derived from an EMBL/GenBank/DDBJ whole genome shotgun (WGS) entry which is preliminary data.</text>
</comment>
<feature type="compositionally biased region" description="Low complexity" evidence="1">
    <location>
        <begin position="1"/>
        <end position="38"/>
    </location>
</feature>
<evidence type="ECO:0000256" key="1">
    <source>
        <dbReference type="SAM" id="MobiDB-lite"/>
    </source>
</evidence>
<accession>A0ABU2VX36</accession>
<evidence type="ECO:0000313" key="2">
    <source>
        <dbReference type="EMBL" id="MDT0490160.1"/>
    </source>
</evidence>
<dbReference type="EMBL" id="JAVRFG010000006">
    <property type="protein sequence ID" value="MDT0490160.1"/>
    <property type="molecule type" value="Genomic_DNA"/>
</dbReference>
<protein>
    <submittedName>
        <fullName evidence="2">Uncharacterized protein</fullName>
    </submittedName>
</protein>
<dbReference type="Proteomes" id="UP001180556">
    <property type="component" value="Unassembled WGS sequence"/>
</dbReference>
<evidence type="ECO:0000313" key="3">
    <source>
        <dbReference type="Proteomes" id="UP001180556"/>
    </source>
</evidence>
<proteinExistence type="predicted"/>
<name>A0ABU2VX36_9ACTN</name>
<reference evidence="3" key="1">
    <citation type="submission" date="2023-07" db="EMBL/GenBank/DDBJ databases">
        <title>30 novel species of actinomycetes from the DSMZ collection.</title>
        <authorList>
            <person name="Nouioui I."/>
        </authorList>
    </citation>
    <scope>NUCLEOTIDE SEQUENCE [LARGE SCALE GENOMIC DNA]</scope>
    <source>
        <strain evidence="3">DSM 40932</strain>
    </source>
</reference>
<organism evidence="2 3">
    <name type="scientific">Streptomyces stephensoniae</name>
    <dbReference type="NCBI Taxonomy" id="3375367"/>
    <lineage>
        <taxon>Bacteria</taxon>
        <taxon>Bacillati</taxon>
        <taxon>Actinomycetota</taxon>
        <taxon>Actinomycetes</taxon>
        <taxon>Kitasatosporales</taxon>
        <taxon>Streptomycetaceae</taxon>
        <taxon>Streptomyces</taxon>
    </lineage>
</organism>